<dbReference type="InterPro" id="IPR012341">
    <property type="entry name" value="6hp_glycosidase-like_sf"/>
</dbReference>
<dbReference type="KEGG" id="palb:EJC50_25800"/>
<dbReference type="Pfam" id="PF12215">
    <property type="entry name" value="Glyco_hydr_116N"/>
    <property type="match status" value="1"/>
</dbReference>
<evidence type="ECO:0000313" key="3">
    <source>
        <dbReference type="EMBL" id="AZN42723.1"/>
    </source>
</evidence>
<reference evidence="4" key="1">
    <citation type="submission" date="2018-12" db="EMBL/GenBank/DDBJ databases">
        <title>Genome sequence of Peanibacillus sp.</title>
        <authorList>
            <person name="Subramani G."/>
            <person name="Srinivasan S."/>
            <person name="Kim M.K."/>
        </authorList>
    </citation>
    <scope>NUCLEOTIDE SEQUENCE [LARGE SCALE GENOMIC DNA]</scope>
    <source>
        <strain evidence="4">18JY67-1</strain>
    </source>
</reference>
<feature type="domain" description="Glycosyl-hydrolase family 116 N-terminal" evidence="2">
    <location>
        <begin position="37"/>
        <end position="363"/>
    </location>
</feature>
<keyword evidence="4" id="KW-1185">Reference proteome</keyword>
<evidence type="ECO:0000313" key="4">
    <source>
        <dbReference type="Proteomes" id="UP000272528"/>
    </source>
</evidence>
<evidence type="ECO:0000259" key="2">
    <source>
        <dbReference type="Pfam" id="PF12215"/>
    </source>
</evidence>
<protein>
    <recommendedName>
        <fullName evidence="5">Glycosyl-hydrolase family 116 catalytic region domain-containing protein</fullName>
    </recommendedName>
</protein>
<dbReference type="PANTHER" id="PTHR12654:SF0">
    <property type="entry name" value="NON-LYSOSOMAL GLUCOSYLCERAMIDASE"/>
    <property type="match status" value="1"/>
</dbReference>
<dbReference type="InterPro" id="IPR052566">
    <property type="entry name" value="Non-lysos_glucosylceramidase"/>
</dbReference>
<sequence>MKQQVDSKTGIKTYPKDILFSRSEQREFKHDAKEAAFLLGGIGTGNISLGARGELRDFEMFNRPGKGNQLYYSFFAIWAKAHGGAEPIAKVLEAELQPPFGRNGKGYHAGTMAGLPRLKASKLRGEYPLAEVEFEDASLPVNVKLEAFTPFIPLNADDSGIPAAVLRYKVSNPSSLPVDVSIVGSLSNPVGWQGLDRFDNTLVDEVGVNELRKNGRVTGVHFTSPKLPADHLRNGSMSLMTTSDDVTAKPTWQIGSWWDGAHEFWDDFAEDGRLEEIPPVDNSEVAIAPQSRLRVGSIGSYATVLPGKEKTFEFVLAWHFPNRPKHWDEDHKLQPGEIIRNHYATKFADAWEAGSYLINELDRLEKGTRSFHQALFSSTLPSYVIDALSANMTVLRSPTCFRVEGGTFYAFEGSHSQHGSCHGTCTHVWNYAQTAAFLFPELERSARNVEFLVETDETGNMAFRTQQTFGMGRQNMPPAVDGQMGTIVRLYREWKLSGDHDFLHGLWEKAGLALDFAFGHWDSDGDGVLDSEQHNTYDIEFFGPNSLANSLFLAALKAGAEMASYVGDTERAERYTAAFERGQKRVDELLWNGEYYVQRIDDVNSHLYQYGIGCLSDQVFGQFLAHVSGLGYILPEAHVKEAVASIFRYNFRTDFYGHANVQRTYTLNDEQGLLLCSWPHGGRPKVPFVYADEVWTGIEYHVAAHLIYEGMIEEGLTLVKAVRDRHDGYRRNPWAEEECGYHYARSLASWAVLLSLSGFTYDMREGTISFAPVIEQDDFSCFWSTGTAWGTYRQQRNAATGELTKSLDVLYGDAGSVRLKG</sequence>
<dbReference type="Proteomes" id="UP000272528">
    <property type="component" value="Chromosome"/>
</dbReference>
<dbReference type="InterPro" id="IPR024462">
    <property type="entry name" value="GH116_N"/>
</dbReference>
<dbReference type="EMBL" id="CP034437">
    <property type="protein sequence ID" value="AZN42723.1"/>
    <property type="molecule type" value="Genomic_DNA"/>
</dbReference>
<feature type="domain" description="Glycosyl-hydrolase family 116 catalytic region" evidence="1">
    <location>
        <begin position="481"/>
        <end position="751"/>
    </location>
</feature>
<accession>A0A3Q8X8A8</accession>
<name>A0A3Q8X8A8_9BACL</name>
<dbReference type="GO" id="GO:0004553">
    <property type="term" value="F:hydrolase activity, hydrolyzing O-glycosyl compounds"/>
    <property type="evidence" value="ECO:0007669"/>
    <property type="project" value="InterPro"/>
</dbReference>
<evidence type="ECO:0008006" key="5">
    <source>
        <dbReference type="Google" id="ProtNLM"/>
    </source>
</evidence>
<dbReference type="GO" id="GO:0005975">
    <property type="term" value="P:carbohydrate metabolic process"/>
    <property type="evidence" value="ECO:0007669"/>
    <property type="project" value="InterPro"/>
</dbReference>
<dbReference type="RefSeq" id="WP_126018688.1">
    <property type="nucleotide sequence ID" value="NZ_CP034437.1"/>
</dbReference>
<dbReference type="PANTHER" id="PTHR12654">
    <property type="entry name" value="BILE ACID BETA-GLUCOSIDASE-RELATED"/>
    <property type="match status" value="1"/>
</dbReference>
<dbReference type="OrthoDB" id="1007311at2"/>
<gene>
    <name evidence="3" type="ORF">EJC50_25800</name>
</gene>
<evidence type="ECO:0000259" key="1">
    <source>
        <dbReference type="Pfam" id="PF04685"/>
    </source>
</evidence>
<dbReference type="Gene3D" id="1.50.10.10">
    <property type="match status" value="1"/>
</dbReference>
<dbReference type="AlphaFoldDB" id="A0A3Q8X8A8"/>
<dbReference type="InterPro" id="IPR006775">
    <property type="entry name" value="GH116_catalytic"/>
</dbReference>
<dbReference type="SUPFAM" id="SSF48208">
    <property type="entry name" value="Six-hairpin glycosidases"/>
    <property type="match status" value="1"/>
</dbReference>
<organism evidence="3 4">
    <name type="scientific">Paenibacillus albus</name>
    <dbReference type="NCBI Taxonomy" id="2495582"/>
    <lineage>
        <taxon>Bacteria</taxon>
        <taxon>Bacillati</taxon>
        <taxon>Bacillota</taxon>
        <taxon>Bacilli</taxon>
        <taxon>Bacillales</taxon>
        <taxon>Paenibacillaceae</taxon>
        <taxon>Paenibacillus</taxon>
    </lineage>
</organism>
<dbReference type="InterPro" id="IPR008928">
    <property type="entry name" value="6-hairpin_glycosidase_sf"/>
</dbReference>
<proteinExistence type="predicted"/>
<dbReference type="Pfam" id="PF04685">
    <property type="entry name" value="DUF608"/>
    <property type="match status" value="1"/>
</dbReference>